<name>A0A481Z4C4_9VIRU</name>
<dbReference type="SUPFAM" id="SSF140860">
    <property type="entry name" value="Pseudo ankyrin repeat-like"/>
    <property type="match status" value="1"/>
</dbReference>
<evidence type="ECO:0000313" key="1">
    <source>
        <dbReference type="EMBL" id="QBK90302.1"/>
    </source>
</evidence>
<accession>A0A481Z4C4</accession>
<reference evidence="1" key="1">
    <citation type="journal article" date="2019" name="MBio">
        <title>Virus Genomes from Deep Sea Sediments Expand the Ocean Megavirome and Support Independent Origins of Viral Gigantism.</title>
        <authorList>
            <person name="Backstrom D."/>
            <person name="Yutin N."/>
            <person name="Jorgensen S.L."/>
            <person name="Dharamshi J."/>
            <person name="Homa F."/>
            <person name="Zaremba-Niedwiedzka K."/>
            <person name="Spang A."/>
            <person name="Wolf Y.I."/>
            <person name="Koonin E.V."/>
            <person name="Ettema T.J."/>
        </authorList>
    </citation>
    <scope>NUCLEOTIDE SEQUENCE</scope>
</reference>
<gene>
    <name evidence="1" type="ORF">LCPAC102_02150</name>
</gene>
<sequence length="133" mass="15303">MSDTKYKGNFDISPIGQLFDLQSIVAKYGHLELMIWLEERNILPTTKCSDIASGAGYINILDWLESRYIIPIFKSTITVAKFGYLDVLKWFNNRNIFQSNDLDKNIKIANIAAQHGHLNILNWLVNNFNILLI</sequence>
<evidence type="ECO:0008006" key="2">
    <source>
        <dbReference type="Google" id="ProtNLM"/>
    </source>
</evidence>
<protein>
    <recommendedName>
        <fullName evidence="2">Ankyrin repeat protein</fullName>
    </recommendedName>
</protein>
<proteinExistence type="predicted"/>
<dbReference type="EMBL" id="MK500474">
    <property type="protein sequence ID" value="QBK90302.1"/>
    <property type="molecule type" value="Genomic_DNA"/>
</dbReference>
<organism evidence="1">
    <name type="scientific">Pithovirus LCPAC102</name>
    <dbReference type="NCBI Taxonomy" id="2506587"/>
    <lineage>
        <taxon>Viruses</taxon>
        <taxon>Pithoviruses</taxon>
    </lineage>
</organism>